<proteinExistence type="predicted"/>
<reference evidence="4" key="1">
    <citation type="submission" date="2017-03" db="EMBL/GenBank/DDBJ databases">
        <title>Phytopthora megakarya and P. palmivora, two closely related causual agents of cacao black pod achieved similar genome size and gene model numbers by different mechanisms.</title>
        <authorList>
            <person name="Ali S."/>
            <person name="Shao J."/>
            <person name="Larry D.J."/>
            <person name="Kronmiller B."/>
            <person name="Shen D."/>
            <person name="Strem M.D."/>
            <person name="Melnick R.L."/>
            <person name="Guiltinan M.J."/>
            <person name="Tyler B.M."/>
            <person name="Meinhardt L.W."/>
            <person name="Bailey B.A."/>
        </authorList>
    </citation>
    <scope>NUCLEOTIDE SEQUENCE [LARGE SCALE GENOMIC DNA]</scope>
    <source>
        <strain evidence="4">zdho120</strain>
    </source>
</reference>
<dbReference type="PANTHER" id="PTHR46599:SF3">
    <property type="entry name" value="PIGGYBAC TRANSPOSABLE ELEMENT-DERIVED PROTEIN 4"/>
    <property type="match status" value="1"/>
</dbReference>
<evidence type="ECO:0000313" key="4">
    <source>
        <dbReference type="Proteomes" id="UP000198211"/>
    </source>
</evidence>
<comment type="caution">
    <text evidence="3">The sequence shown here is derived from an EMBL/GenBank/DDBJ whole genome shotgun (WGS) entry which is preliminary data.</text>
</comment>
<accession>A0A225WQL4</accession>
<feature type="compositionally biased region" description="Acidic residues" evidence="1">
    <location>
        <begin position="80"/>
        <end position="114"/>
    </location>
</feature>
<dbReference type="OrthoDB" id="8194810at2759"/>
<dbReference type="InterPro" id="IPR029526">
    <property type="entry name" value="PGBD"/>
</dbReference>
<feature type="region of interest" description="Disordered" evidence="1">
    <location>
        <begin position="519"/>
        <end position="556"/>
    </location>
</feature>
<name>A0A225WQL4_9STRA</name>
<keyword evidence="4" id="KW-1185">Reference proteome</keyword>
<evidence type="ECO:0000313" key="3">
    <source>
        <dbReference type="EMBL" id="OWZ19874.1"/>
    </source>
</evidence>
<dbReference type="Proteomes" id="UP000198211">
    <property type="component" value="Unassembled WGS sequence"/>
</dbReference>
<sequence>MFGSSSEDEMELSQAAVSRAFGLSHGDLQVDDEERDAAASLNLLSEASGLESDGEIDEESAAPPQHTRNPLVKDDVNYVLDEEENCDYEDYSSGVSEDDEMRDDDSDIGCDGLEEDEDVLSDSDAVGLDEAFLASLQIGNYPLSRAAVKEREEALRAMKWTPVSSQYETDKPAYPGLGVEEAKPNAGSFGRYMTRDRCQNIMRDLHFVDNTTANRHDKLWKLHPVVDRIQQQFLAGWSLPAVFSFDEGVLPFTSRRNTTLMFMSDKPHRYGSKPFMMCDAKTAYCHRFEVYVGRRSTADATETAVDYKTGAAAVVRNLKVVLDDHSRHKWHAIVIDRYYSSVLLAVELLAMKVYVVGAVMTNRFGFDKNINDQDQEDSSDEEIGVVLRPSEPAPSAKAGDFAGVDATSLRSIHKRKRTPVRLTHALQQSEDWVVVSGVQKRRQRSCKVCALLRMGKKKAYATTFYCERCSIDSAKCWLCPRIRREYKGVGKTCYDIWHEDFGAGEDIPASIRKRVVLRRPGKKAGRRQKTPRELQLAGQGNDGGNNSDNGYDENDN</sequence>
<evidence type="ECO:0000259" key="2">
    <source>
        <dbReference type="Pfam" id="PF13843"/>
    </source>
</evidence>
<feature type="domain" description="PiggyBac transposable element-derived protein" evidence="2">
    <location>
        <begin position="187"/>
        <end position="374"/>
    </location>
</feature>
<gene>
    <name evidence="3" type="ORF">PHMEG_0005810</name>
</gene>
<dbReference type="PANTHER" id="PTHR46599">
    <property type="entry name" value="PIGGYBAC TRANSPOSABLE ELEMENT-DERIVED PROTEIN 4"/>
    <property type="match status" value="1"/>
</dbReference>
<dbReference type="STRING" id="4795.A0A225WQL4"/>
<dbReference type="AlphaFoldDB" id="A0A225WQL4"/>
<feature type="compositionally biased region" description="Basic residues" evidence="1">
    <location>
        <begin position="519"/>
        <end position="529"/>
    </location>
</feature>
<dbReference type="EMBL" id="NBNE01000390">
    <property type="protein sequence ID" value="OWZ19874.1"/>
    <property type="molecule type" value="Genomic_DNA"/>
</dbReference>
<evidence type="ECO:0000256" key="1">
    <source>
        <dbReference type="SAM" id="MobiDB-lite"/>
    </source>
</evidence>
<dbReference type="Pfam" id="PF13843">
    <property type="entry name" value="DDE_Tnp_1_7"/>
    <property type="match status" value="1"/>
</dbReference>
<feature type="compositionally biased region" description="Low complexity" evidence="1">
    <location>
        <begin position="38"/>
        <end position="51"/>
    </location>
</feature>
<protein>
    <recommendedName>
        <fullName evidence="2">PiggyBac transposable element-derived protein domain-containing protein</fullName>
    </recommendedName>
</protein>
<feature type="region of interest" description="Disordered" evidence="1">
    <location>
        <begin position="31"/>
        <end position="114"/>
    </location>
</feature>
<organism evidence="3 4">
    <name type="scientific">Phytophthora megakarya</name>
    <dbReference type="NCBI Taxonomy" id="4795"/>
    <lineage>
        <taxon>Eukaryota</taxon>
        <taxon>Sar</taxon>
        <taxon>Stramenopiles</taxon>
        <taxon>Oomycota</taxon>
        <taxon>Peronosporomycetes</taxon>
        <taxon>Peronosporales</taxon>
        <taxon>Peronosporaceae</taxon>
        <taxon>Phytophthora</taxon>
    </lineage>
</organism>